<organism evidence="1 2">
    <name type="scientific">Candidatus Daviesbacteria bacterium GW2011_GWB1_41_5</name>
    <dbReference type="NCBI Taxonomy" id="1618429"/>
    <lineage>
        <taxon>Bacteria</taxon>
        <taxon>Candidatus Daviesiibacteriota</taxon>
    </lineage>
</organism>
<dbReference type="Proteomes" id="UP000034753">
    <property type="component" value="Unassembled WGS sequence"/>
</dbReference>
<proteinExistence type="predicted"/>
<dbReference type="InterPro" id="IPR016024">
    <property type="entry name" value="ARM-type_fold"/>
</dbReference>
<protein>
    <submittedName>
        <fullName evidence="1">Uncharacterized protein</fullName>
    </submittedName>
</protein>
<sequence>MGKQGQYNYKGVNAQAWAAMSLFLQYLRYTDFLYIQLEAPQFEDFNLVFNDGRKVICESKDWGRNFSFSDLKKVLKLILKKNVLGEKDEVLIICSNFDDNLKDKIHAVRYFEKVRQEFKKRGFQGNEIQALSKVKFWKISSKFNEKMIYSLFSELINFWLPQEDVIRIVDSILMQKIYKGSAEGSIFSREDIISEIENLRDEVIRKSGYIDKKQRKMDDILQELGIAIGNSKSPVWSDSQLSALSGQPELMFFVLDRLKDKKLNKLKDWSNLWKLYKVYRLSFSLFRIFENNLDTVENKKYILQFFKNNIGEIKRFYQHDFFDVDVVKITKKILEDNKDNKFIEDAFEIVKKLITERRDDFFYLKTQRDSSWERGEVAKLLQEVYKKAGIELKEKIHKLIINAFNLIEDDGEFSRYTPREIFEILRDWIENDFEKRLLMLVEILSNQYDKFYKKFGKKLEFQGWEHMGGMTSSVGHHYTVEDRHFIGFTLEPALTDHYSKSKNKNQAWRFIKKNCINKTKDVSKSRPDFLNRAILPIVLERYQDNDEKISNEAFEILKEFILSKKGIPHKSDLIYQALRGCPQLLDDKKWRLVEASTNKYGVPVSVFVEEIVSDLAKKGNPKAKKALADWLKNPKYYEKFRFEMNMIQNIRIIFENDFKHAVALFEDFINSDFFINKQDSFESYEIAILLYDILKKDRKRGLDIIKKLSRQRSLTKNQQIILCFSLFNYRGNGQSDDIGLIEEVYKKFINPFLNSLDNDINKIVEKLTFSQAREALVQFSERLARNKKIVETLRIVKVFINDPDPYLSGENPEDPENKYNEHQRILDGEEPGTITSTRGWCGWVLMKCSVLAGRDHIKELIDLTEQLTKDENWYVKHMACFALSQLAQNRLTVLPDNKEVLFFGKDKEEALERAKRVDIDRASDNVKKALAKSVLTAFDHIRILNEKDALTFVNTLKGFPDEAIAEAAPLFIFFAEFRKNAFRDWKWKTDKYYNDLGSDKYDDEKFKKILLEVIDKIEPKQRFSFAAQFEHLLRDLDYKRRDAERLFEIGYKYLDYLTKEYNHDLSNIIYMTIKNEMEKKHHFCRWHDLYLKYLEKEKKFYKDNFKPEKSMEMYWWPSYYNEDILLLIHQELGKDKFLEAFDIITQFPKELEVHASDKIVSLLEEFPKTNKTAKAIIGRLFEKNPSKYYELKNKWTNKILEDNKKN</sequence>
<name>A0A0G0WK95_9BACT</name>
<evidence type="ECO:0000313" key="2">
    <source>
        <dbReference type="Proteomes" id="UP000034753"/>
    </source>
</evidence>
<gene>
    <name evidence="1" type="ORF">UU67_C0028G0005</name>
</gene>
<dbReference type="AlphaFoldDB" id="A0A0G0WK95"/>
<evidence type="ECO:0000313" key="1">
    <source>
        <dbReference type="EMBL" id="KKS13250.1"/>
    </source>
</evidence>
<dbReference type="SUPFAM" id="SSF48371">
    <property type="entry name" value="ARM repeat"/>
    <property type="match status" value="1"/>
</dbReference>
<dbReference type="EMBL" id="LCBN01000028">
    <property type="protein sequence ID" value="KKS13250.1"/>
    <property type="molecule type" value="Genomic_DNA"/>
</dbReference>
<comment type="caution">
    <text evidence="1">The sequence shown here is derived from an EMBL/GenBank/DDBJ whole genome shotgun (WGS) entry which is preliminary data.</text>
</comment>
<reference evidence="1 2" key="1">
    <citation type="journal article" date="2015" name="Nature">
        <title>rRNA introns, odd ribosomes, and small enigmatic genomes across a large radiation of phyla.</title>
        <authorList>
            <person name="Brown C.T."/>
            <person name="Hug L.A."/>
            <person name="Thomas B.C."/>
            <person name="Sharon I."/>
            <person name="Castelle C.J."/>
            <person name="Singh A."/>
            <person name="Wilkins M.J."/>
            <person name="Williams K.H."/>
            <person name="Banfield J.F."/>
        </authorList>
    </citation>
    <scope>NUCLEOTIDE SEQUENCE [LARGE SCALE GENOMIC DNA]</scope>
</reference>
<accession>A0A0G0WK95</accession>